<reference evidence="10" key="2">
    <citation type="submission" date="2024-06" db="UniProtKB">
        <authorList>
            <consortium name="EnsemblMetazoa"/>
        </authorList>
    </citation>
    <scope>IDENTIFICATION</scope>
</reference>
<dbReference type="InterPro" id="IPR002455">
    <property type="entry name" value="GPCR3_GABA-B"/>
</dbReference>
<evidence type="ECO:0000256" key="5">
    <source>
        <dbReference type="ARBA" id="ARBA00023136"/>
    </source>
</evidence>
<evidence type="ECO:0000256" key="4">
    <source>
        <dbReference type="ARBA" id="ARBA00023040"/>
    </source>
</evidence>
<keyword evidence="7" id="KW-0325">Glycoprotein</keyword>
<evidence type="ECO:0000256" key="7">
    <source>
        <dbReference type="ARBA" id="ARBA00023180"/>
    </source>
</evidence>
<protein>
    <recommendedName>
        <fullName evidence="9">Receptor ligand binding region domain-containing protein</fullName>
    </recommendedName>
</protein>
<evidence type="ECO:0000256" key="3">
    <source>
        <dbReference type="ARBA" id="ARBA00022989"/>
    </source>
</evidence>
<dbReference type="SUPFAM" id="SSF53822">
    <property type="entry name" value="Periplasmic binding protein-like I"/>
    <property type="match status" value="1"/>
</dbReference>
<dbReference type="GO" id="GO:0038039">
    <property type="term" value="C:G protein-coupled receptor heterodimeric complex"/>
    <property type="evidence" value="ECO:0007669"/>
    <property type="project" value="TreeGrafter"/>
</dbReference>
<evidence type="ECO:0000313" key="11">
    <source>
        <dbReference type="Proteomes" id="UP000007879"/>
    </source>
</evidence>
<dbReference type="InterPro" id="IPR001828">
    <property type="entry name" value="ANF_lig-bd_rcpt"/>
</dbReference>
<dbReference type="AlphaFoldDB" id="A0AAN0K2M3"/>
<organism evidence="10 11">
    <name type="scientific">Amphimedon queenslandica</name>
    <name type="common">Sponge</name>
    <dbReference type="NCBI Taxonomy" id="400682"/>
    <lineage>
        <taxon>Eukaryota</taxon>
        <taxon>Metazoa</taxon>
        <taxon>Porifera</taxon>
        <taxon>Demospongiae</taxon>
        <taxon>Heteroscleromorpha</taxon>
        <taxon>Haplosclerida</taxon>
        <taxon>Niphatidae</taxon>
        <taxon>Amphimedon</taxon>
    </lineage>
</organism>
<keyword evidence="11" id="KW-1185">Reference proteome</keyword>
<keyword evidence="3" id="KW-1133">Transmembrane helix</keyword>
<dbReference type="Pfam" id="PF01094">
    <property type="entry name" value="ANF_receptor"/>
    <property type="match status" value="1"/>
</dbReference>
<sequence length="245" mass="27537">MTTLLFSRVTDELASVIFKNEGWILDRYDVLSGHNPLLFFDRSEAQKFRIIHINAYPDIAYPVLCEAYYRGMFGSKYLWILPSWYNAGWWRSNSPSSSNNDSCTDEIMMQVIDGSLGLVPDGYLTLQNKSIITFSGLTSGVYLSNYTDLLTNEPVYENLTALGLSGVAFDGVWAIAVALDIASKKILSRNESGCENVPGDLVPLERFNYTNMKLGCILRQSFSEVNFLGVTDKINTSTYMILFCK</sequence>
<dbReference type="Proteomes" id="UP000007879">
    <property type="component" value="Unassembled WGS sequence"/>
</dbReference>
<reference evidence="11" key="1">
    <citation type="journal article" date="2010" name="Nature">
        <title>The Amphimedon queenslandica genome and the evolution of animal complexity.</title>
        <authorList>
            <person name="Srivastava M."/>
            <person name="Simakov O."/>
            <person name="Chapman J."/>
            <person name="Fahey B."/>
            <person name="Gauthier M.E."/>
            <person name="Mitros T."/>
            <person name="Richards G.S."/>
            <person name="Conaco C."/>
            <person name="Dacre M."/>
            <person name="Hellsten U."/>
            <person name="Larroux C."/>
            <person name="Putnam N.H."/>
            <person name="Stanke M."/>
            <person name="Adamska M."/>
            <person name="Darling A."/>
            <person name="Degnan S.M."/>
            <person name="Oakley T.H."/>
            <person name="Plachetzki D.C."/>
            <person name="Zhai Y."/>
            <person name="Adamski M."/>
            <person name="Calcino A."/>
            <person name="Cummins S.F."/>
            <person name="Goodstein D.M."/>
            <person name="Harris C."/>
            <person name="Jackson D.J."/>
            <person name="Leys S.P."/>
            <person name="Shu S."/>
            <person name="Woodcroft B.J."/>
            <person name="Vervoort M."/>
            <person name="Kosik K.S."/>
            <person name="Manning G."/>
            <person name="Degnan B.M."/>
            <person name="Rokhsar D.S."/>
        </authorList>
    </citation>
    <scope>NUCLEOTIDE SEQUENCE [LARGE SCALE GENOMIC DNA]</scope>
</reference>
<dbReference type="EnsemblMetazoa" id="XM_020008242.1">
    <property type="protein sequence ID" value="XP_019863801.1"/>
    <property type="gene ID" value="LOC109592942"/>
</dbReference>
<evidence type="ECO:0000259" key="9">
    <source>
        <dbReference type="Pfam" id="PF01094"/>
    </source>
</evidence>
<dbReference type="InterPro" id="IPR028082">
    <property type="entry name" value="Peripla_BP_I"/>
</dbReference>
<evidence type="ECO:0000256" key="6">
    <source>
        <dbReference type="ARBA" id="ARBA00023170"/>
    </source>
</evidence>
<dbReference type="GO" id="GO:0004965">
    <property type="term" value="F:G protein-coupled GABA receptor activity"/>
    <property type="evidence" value="ECO:0007669"/>
    <property type="project" value="InterPro"/>
</dbReference>
<dbReference type="GO" id="GO:0007214">
    <property type="term" value="P:gamma-aminobutyric acid signaling pathway"/>
    <property type="evidence" value="ECO:0007669"/>
    <property type="project" value="TreeGrafter"/>
</dbReference>
<dbReference type="KEGG" id="aqu:109592942"/>
<evidence type="ECO:0000256" key="2">
    <source>
        <dbReference type="ARBA" id="ARBA00022692"/>
    </source>
</evidence>
<feature type="domain" description="Receptor ligand binding region" evidence="9">
    <location>
        <begin position="46"/>
        <end position="236"/>
    </location>
</feature>
<evidence type="ECO:0000256" key="8">
    <source>
        <dbReference type="ARBA" id="ARBA00023224"/>
    </source>
</evidence>
<dbReference type="Gene3D" id="3.40.50.2300">
    <property type="match status" value="1"/>
</dbReference>
<keyword evidence="6" id="KW-0675">Receptor</keyword>
<dbReference type="PANTHER" id="PTHR10519:SF74">
    <property type="entry name" value="GAMMA-AMINOBUTYRIC ACID TYPE B RECEPTOR SUBUNIT 2"/>
    <property type="match status" value="1"/>
</dbReference>
<evidence type="ECO:0000313" key="10">
    <source>
        <dbReference type="EnsemblMetazoa" id="XP_019863801.1"/>
    </source>
</evidence>
<dbReference type="GeneID" id="109592942"/>
<keyword evidence="4" id="KW-0297">G-protein coupled receptor</keyword>
<dbReference type="RefSeq" id="XP_019863801.1">
    <property type="nucleotide sequence ID" value="XM_020008242.1"/>
</dbReference>
<keyword evidence="5" id="KW-0472">Membrane</keyword>
<comment type="subcellular location">
    <subcellularLocation>
        <location evidence="1">Membrane</location>
    </subcellularLocation>
</comment>
<accession>A0AAN0K2M3</accession>
<keyword evidence="8" id="KW-0807">Transducer</keyword>
<proteinExistence type="predicted"/>
<evidence type="ECO:0000256" key="1">
    <source>
        <dbReference type="ARBA" id="ARBA00004370"/>
    </source>
</evidence>
<name>A0AAN0K2M3_AMPQE</name>
<dbReference type="PANTHER" id="PTHR10519">
    <property type="entry name" value="GABA-B RECEPTOR"/>
    <property type="match status" value="1"/>
</dbReference>
<keyword evidence="2" id="KW-0812">Transmembrane</keyword>